<keyword evidence="2" id="KW-1185">Reference proteome</keyword>
<evidence type="ECO:0000313" key="1">
    <source>
        <dbReference type="EMBL" id="SIO73904.1"/>
    </source>
</evidence>
<dbReference type="KEGG" id="bmic:BmR1_04g09530"/>
<dbReference type="RefSeq" id="XP_021337954.1">
    <property type="nucleotide sequence ID" value="XM_021482798.1"/>
</dbReference>
<dbReference type="InterPro" id="IPR016024">
    <property type="entry name" value="ARM-type_fold"/>
</dbReference>
<dbReference type="EMBL" id="LN871599">
    <property type="protein sequence ID" value="SIO73904.1"/>
    <property type="molecule type" value="Genomic_DNA"/>
</dbReference>
<name>A0A1N6LYH9_BABMR</name>
<gene>
    <name evidence="1" type="ORF">BmR1_04g09530</name>
</gene>
<organism evidence="1 2">
    <name type="scientific">Babesia microti (strain RI)</name>
    <dbReference type="NCBI Taxonomy" id="1133968"/>
    <lineage>
        <taxon>Eukaryota</taxon>
        <taxon>Sar</taxon>
        <taxon>Alveolata</taxon>
        <taxon>Apicomplexa</taxon>
        <taxon>Aconoidasida</taxon>
        <taxon>Piroplasmida</taxon>
        <taxon>Babesiidae</taxon>
        <taxon>Babesia</taxon>
    </lineage>
</organism>
<accession>A0A1N6LYH9</accession>
<evidence type="ECO:0000313" key="2">
    <source>
        <dbReference type="Proteomes" id="UP000002899"/>
    </source>
</evidence>
<sequence length="796" mass="90713">MHPFCVALGSLVEDSVQYVDLVKLTTLASTKSSYIVIGREAIYFLTKELELTFDKISFDDLQSLHLKDFDTLVIKFGTKITTWTIVVNDRKSLLNSLLAAYKTRSLLYFKNTNLPVFEVKEDAKEDEYSKHEDSKYALLFPNTKKITFCGYYFYVPDNFQDVTFMHGKILNMKSEFGSMKLQIMNPKPIGKYSIYDLSNLELYIISALEGFRARYINVTVLDRGIFDKKMNLNDDTSCWTGYYIYARTHTSLWAYYHLRRLYIPPLLDSYQDIIFEFTSESIIKNANSFFNRTTYPPDSIASNKRHVFFTDVIQANMDLLLYDYSFYSRISRLLSLKVTYHSLINDFSSSLIDLLIKGGSAFDVEITTCKSNMVRECSEFVNIIKLSVPGLSNQNVDGKDATMRRLRIFNKSLASHLAHTIDKGDKFGVGVIGKIIASNTNLNQKSIEGILHYFCHAIDRNLSSDYSQSTLNKIFEICTLSDLWHVKCQLQAEMLSLTINSYPFYCLLDSGYIFSKMPSTEAFVELLSAFMLVCDLDMKLIIVSRFLQTYNSFDNSLLPIVSSITKLLGKDISRKLTLHLLILATNSTCTNDEFKEEFIRHGIAEILPRILINHDSMVVEAALKLMINLTKNPDHIKAFISTGACKVVSDLFSSQENVCNLSDASAIIGQVCNYNFAKNHLFADCAEKISNLMLGGNTSPQVVFALYQLASCNFYNKYIIGEKVFPIVAKLLQCDDPLLFGNSLRLVIELAHCPQFSMREEIGLMMEAVSRFSMDKRFAELIDRFKYVISASTSSR</sequence>
<dbReference type="GeneID" id="24426531"/>
<dbReference type="SUPFAM" id="SSF48371">
    <property type="entry name" value="ARM repeat"/>
    <property type="match status" value="1"/>
</dbReference>
<dbReference type="VEuPathDB" id="PiroplasmaDB:BmR1_04g09530"/>
<dbReference type="InterPro" id="IPR011989">
    <property type="entry name" value="ARM-like"/>
</dbReference>
<dbReference type="Gene3D" id="1.25.10.10">
    <property type="entry name" value="Leucine-rich Repeat Variant"/>
    <property type="match status" value="1"/>
</dbReference>
<dbReference type="AlphaFoldDB" id="A0A1N6LYH9"/>
<dbReference type="Proteomes" id="UP000002899">
    <property type="component" value="Chromosome IV"/>
</dbReference>
<reference evidence="1 2" key="3">
    <citation type="journal article" date="2016" name="Sci. Rep.">
        <title>Genome-wide diversity and gene expression profiling of Babesia microti isolates identify polymorphic genes that mediate host-pathogen interactions.</title>
        <authorList>
            <person name="Silva J.C."/>
            <person name="Cornillot E."/>
            <person name="McCracken C."/>
            <person name="Usmani-Brown S."/>
            <person name="Dwivedi A."/>
            <person name="Ifeonu O.O."/>
            <person name="Crabtree J."/>
            <person name="Gotia H.T."/>
            <person name="Virji A.Z."/>
            <person name="Reynes C."/>
            <person name="Colinge J."/>
            <person name="Kumar V."/>
            <person name="Lawres L."/>
            <person name="Pazzi J.E."/>
            <person name="Pablo J.V."/>
            <person name="Hung C."/>
            <person name="Brancato J."/>
            <person name="Kumari P."/>
            <person name="Orvis J."/>
            <person name="Tretina K."/>
            <person name="Chibucos M."/>
            <person name="Ott S."/>
            <person name="Sadzewicz L."/>
            <person name="Sengamalay N."/>
            <person name="Shetty A.C."/>
            <person name="Su Q."/>
            <person name="Tallon L."/>
            <person name="Fraser C.M."/>
            <person name="Frutos R."/>
            <person name="Molina D.M."/>
            <person name="Krause P.J."/>
            <person name="Ben Mamoun C."/>
        </authorList>
    </citation>
    <scope>NUCLEOTIDE SEQUENCE [LARGE SCALE GENOMIC DNA]</scope>
    <source>
        <strain evidence="1 2">RI</strain>
    </source>
</reference>
<reference evidence="1 2" key="2">
    <citation type="journal article" date="2013" name="PLoS ONE">
        <title>Whole genome mapping and re-organization of the nuclear and mitochondrial genomes of Babesia microti isolates.</title>
        <authorList>
            <person name="Cornillot E."/>
            <person name="Dassouli A."/>
            <person name="Garg A."/>
            <person name="Pachikara N."/>
            <person name="Randazzo S."/>
            <person name="Depoix D."/>
            <person name="Carcy B."/>
            <person name="Delbecq S."/>
            <person name="Frutos R."/>
            <person name="Silva J.C."/>
            <person name="Sutton R."/>
            <person name="Krause P.J."/>
            <person name="Mamoun C.B."/>
        </authorList>
    </citation>
    <scope>NUCLEOTIDE SEQUENCE [LARGE SCALE GENOMIC DNA]</scope>
    <source>
        <strain evidence="1 2">RI</strain>
    </source>
</reference>
<reference evidence="1 2" key="1">
    <citation type="journal article" date="2012" name="Nucleic Acids Res.">
        <title>Sequencing of the smallest Apicomplexan genome from the human pathogen Babesia microti.</title>
        <authorList>
            <person name="Cornillot E."/>
            <person name="Hadj-Kaddour K."/>
            <person name="Dassouli A."/>
            <person name="Noel B."/>
            <person name="Ranwez V."/>
            <person name="Vacherie B."/>
            <person name="Augagneur Y."/>
            <person name="Bres V."/>
            <person name="Duclos A."/>
            <person name="Randazzo S."/>
            <person name="Carcy B."/>
            <person name="Debierre-Grockiego F."/>
            <person name="Delbecq S."/>
            <person name="Moubri-Menage K."/>
            <person name="Shams-Eldin H."/>
            <person name="Usmani-Brown S."/>
            <person name="Bringaud F."/>
            <person name="Wincker P."/>
            <person name="Vivares C.P."/>
            <person name="Schwarz R.T."/>
            <person name="Schetters T.P."/>
            <person name="Krause P.J."/>
            <person name="Gorenflot A."/>
            <person name="Berry V."/>
            <person name="Barbe V."/>
            <person name="Ben Mamoun C."/>
        </authorList>
    </citation>
    <scope>NUCLEOTIDE SEQUENCE [LARGE SCALE GENOMIC DNA]</scope>
    <source>
        <strain evidence="1 2">RI</strain>
    </source>
</reference>
<protein>
    <submittedName>
        <fullName evidence="1">Uncharacterized protein</fullName>
    </submittedName>
</protein>
<proteinExistence type="predicted"/>
<dbReference type="OrthoDB" id="364513at2759"/>